<name>A0ABV5QHV2_9ACTN</name>
<dbReference type="RefSeq" id="WP_345487400.1">
    <property type="nucleotide sequence ID" value="NZ_BAAAWU010000001.1"/>
</dbReference>
<reference evidence="2 3" key="1">
    <citation type="submission" date="2024-09" db="EMBL/GenBank/DDBJ databases">
        <authorList>
            <person name="Sun Q."/>
            <person name="Mori K."/>
        </authorList>
    </citation>
    <scope>NUCLEOTIDE SEQUENCE [LARGE SCALE GENOMIC DNA]</scope>
    <source>
        <strain evidence="2 3">JCM 4414</strain>
    </source>
</reference>
<sequence length="210" mass="23736">MSSIRVEDGYFTLFNIFHTDGPEGQKVLFDQWRSLPPANVQPGLISGNFHRGLDGRSVVNYAQWESKEAYDAFMSERATQGRLGSALNVSRLDNIPCEVVHTWRPEPHISLDRPLFTVVIVVRSAPEDQETVLKEMTYDPPELATTAGYVSHAVHRGLDGEHVVKLAQWEDEDSFRAFLARPKEPSAIDGLDGVTVELHFSEIEYIRERV</sequence>
<feature type="domain" description="ABM" evidence="1">
    <location>
        <begin position="116"/>
        <end position="182"/>
    </location>
</feature>
<dbReference type="GO" id="GO:0004497">
    <property type="term" value="F:monooxygenase activity"/>
    <property type="evidence" value="ECO:0007669"/>
    <property type="project" value="UniProtKB-KW"/>
</dbReference>
<evidence type="ECO:0000313" key="3">
    <source>
        <dbReference type="Proteomes" id="UP001589716"/>
    </source>
</evidence>
<dbReference type="InterPro" id="IPR011008">
    <property type="entry name" value="Dimeric_a/b-barrel"/>
</dbReference>
<keyword evidence="2" id="KW-0560">Oxidoreductase</keyword>
<organism evidence="2 3">
    <name type="scientific">Streptomyces roseoviridis</name>
    <dbReference type="NCBI Taxonomy" id="67361"/>
    <lineage>
        <taxon>Bacteria</taxon>
        <taxon>Bacillati</taxon>
        <taxon>Actinomycetota</taxon>
        <taxon>Actinomycetes</taxon>
        <taxon>Kitasatosporales</taxon>
        <taxon>Streptomycetaceae</taxon>
        <taxon>Streptomyces</taxon>
    </lineage>
</organism>
<dbReference type="InterPro" id="IPR007138">
    <property type="entry name" value="ABM_dom"/>
</dbReference>
<dbReference type="EMBL" id="JBHMCT010000002">
    <property type="protein sequence ID" value="MFB9552778.1"/>
    <property type="molecule type" value="Genomic_DNA"/>
</dbReference>
<comment type="caution">
    <text evidence="2">The sequence shown here is derived from an EMBL/GenBank/DDBJ whole genome shotgun (WGS) entry which is preliminary data.</text>
</comment>
<keyword evidence="3" id="KW-1185">Reference proteome</keyword>
<evidence type="ECO:0000313" key="2">
    <source>
        <dbReference type="EMBL" id="MFB9552778.1"/>
    </source>
</evidence>
<dbReference type="Gene3D" id="3.30.70.100">
    <property type="match status" value="2"/>
</dbReference>
<proteinExistence type="predicted"/>
<evidence type="ECO:0000259" key="1">
    <source>
        <dbReference type="Pfam" id="PF03992"/>
    </source>
</evidence>
<dbReference type="SUPFAM" id="SSF54909">
    <property type="entry name" value="Dimeric alpha+beta barrel"/>
    <property type="match status" value="2"/>
</dbReference>
<protein>
    <submittedName>
        <fullName evidence="2">Antibiotic biosynthesis monooxygenase family protein</fullName>
        <ecNumber evidence="2">1.14.-.-</ecNumber>
    </submittedName>
</protein>
<dbReference type="Pfam" id="PF03992">
    <property type="entry name" value="ABM"/>
    <property type="match status" value="1"/>
</dbReference>
<keyword evidence="2" id="KW-0503">Monooxygenase</keyword>
<dbReference type="Proteomes" id="UP001589716">
    <property type="component" value="Unassembled WGS sequence"/>
</dbReference>
<dbReference type="EC" id="1.14.-.-" evidence="2"/>
<accession>A0ABV5QHV2</accession>
<gene>
    <name evidence="2" type="ORF">ACFFTP_01030</name>
</gene>